<evidence type="ECO:0000313" key="1">
    <source>
        <dbReference type="EMBL" id="KAF2009205.1"/>
    </source>
</evidence>
<keyword evidence="2" id="KW-1185">Reference proteome</keyword>
<dbReference type="Proteomes" id="UP000799778">
    <property type="component" value="Unassembled WGS sequence"/>
</dbReference>
<dbReference type="GeneID" id="54286952"/>
<dbReference type="EMBL" id="ML978079">
    <property type="protein sequence ID" value="KAF2009205.1"/>
    <property type="molecule type" value="Genomic_DNA"/>
</dbReference>
<reference evidence="1" key="1">
    <citation type="journal article" date="2020" name="Stud. Mycol.">
        <title>101 Dothideomycetes genomes: a test case for predicting lifestyles and emergence of pathogens.</title>
        <authorList>
            <person name="Haridas S."/>
            <person name="Albert R."/>
            <person name="Binder M."/>
            <person name="Bloem J."/>
            <person name="Labutti K."/>
            <person name="Salamov A."/>
            <person name="Andreopoulos B."/>
            <person name="Baker S."/>
            <person name="Barry K."/>
            <person name="Bills G."/>
            <person name="Bluhm B."/>
            <person name="Cannon C."/>
            <person name="Castanera R."/>
            <person name="Culley D."/>
            <person name="Daum C."/>
            <person name="Ezra D."/>
            <person name="Gonzalez J."/>
            <person name="Henrissat B."/>
            <person name="Kuo A."/>
            <person name="Liang C."/>
            <person name="Lipzen A."/>
            <person name="Lutzoni F."/>
            <person name="Magnuson J."/>
            <person name="Mondo S."/>
            <person name="Nolan M."/>
            <person name="Ohm R."/>
            <person name="Pangilinan J."/>
            <person name="Park H.-J."/>
            <person name="Ramirez L."/>
            <person name="Alfaro M."/>
            <person name="Sun H."/>
            <person name="Tritt A."/>
            <person name="Yoshinaga Y."/>
            <person name="Zwiers L.-H."/>
            <person name="Turgeon B."/>
            <person name="Goodwin S."/>
            <person name="Spatafora J."/>
            <person name="Crous P."/>
            <person name="Grigoriev I."/>
        </authorList>
    </citation>
    <scope>NUCLEOTIDE SEQUENCE</scope>
    <source>
        <strain evidence="1">CBS 175.79</strain>
    </source>
</reference>
<name>A0A6A5X838_9PLEO</name>
<gene>
    <name evidence="1" type="ORF">BU24DRAFT_428745</name>
</gene>
<dbReference type="AlphaFoldDB" id="A0A6A5X838"/>
<accession>A0A6A5X838</accession>
<protein>
    <submittedName>
        <fullName evidence="1">Uncharacterized protein</fullName>
    </submittedName>
</protein>
<proteinExistence type="predicted"/>
<sequence>MVERSYTCRAVLRQCPVSQHIDAHPGLKAWARSHQPQYLREKAERFGPIKGHCSGRSRKYVHVVRHVTISKHKPFSTPTIFSIDHKRWQCRPLFSLDPSQHSETLTHIQNQICHPPKNYPSLAKSAVRASENIYLALALKDLWFLRLANAVADTVTLWMLPIPTPNLTRFSTILTSP</sequence>
<evidence type="ECO:0000313" key="2">
    <source>
        <dbReference type="Proteomes" id="UP000799778"/>
    </source>
</evidence>
<organism evidence="1 2">
    <name type="scientific">Aaosphaeria arxii CBS 175.79</name>
    <dbReference type="NCBI Taxonomy" id="1450172"/>
    <lineage>
        <taxon>Eukaryota</taxon>
        <taxon>Fungi</taxon>
        <taxon>Dikarya</taxon>
        <taxon>Ascomycota</taxon>
        <taxon>Pezizomycotina</taxon>
        <taxon>Dothideomycetes</taxon>
        <taxon>Pleosporomycetidae</taxon>
        <taxon>Pleosporales</taxon>
        <taxon>Pleosporales incertae sedis</taxon>
        <taxon>Aaosphaeria</taxon>
    </lineage>
</organism>
<dbReference type="RefSeq" id="XP_033377544.1">
    <property type="nucleotide sequence ID" value="XM_033529555.1"/>
</dbReference>